<protein>
    <recommendedName>
        <fullName evidence="5">Glycosyltransferase</fullName>
        <ecNumber evidence="5">2.4.1.-</ecNumber>
    </recommendedName>
</protein>
<proteinExistence type="inferred from homology"/>
<dbReference type="OMA" id="NEWEIGK"/>
<keyword evidence="3 4" id="KW-0808">Transferase</keyword>
<dbReference type="HOGENOM" id="CLU_001724_0_0_1"/>
<sequence length="486" mass="54954">MSNFEEKKPHAVLTPFPVQGHINALLKIAKLLHLRGFHITFVNTEYNHKRLLKSRGENAFDGFTDFNFETIPDGLTPKDGNGDVSQDLHSLGESIITNFRHFFDELLAKLQDSATAGLIPPVTCLVSDCYMPFTVDAAEEHALPIVLFSPCSACYFLSCLLSPKMYLNSQVPFKDESDLTNEYLDTKIDWIPGLKNFRLKDLPRLIKTKNPNDLTIRFNTEVADKCHRASGMVFNTSNELESDVMNAFYSMFPSLYTIGPLASFVNQSPQNDLTSLDSNLWKEDTKCLEWIESKEPRSVVYVNFGSITVMSREKLVEFAWGLANSKKPFLWIIRPDLVIGGSVVFSSDFLKEISDRGLIASWCPQEKVLNHLSVGGFLTHCGWNSTTESICAGVPMLCWPFFSDQPANCRYICNEWEIGKEIDTNVKREEVEKLVNELMSGDKGKKMRQKAIELKKKVEVDTRPGGCSYTNLEKVIKEVLLKQNQA</sequence>
<evidence type="ECO:0000256" key="3">
    <source>
        <dbReference type="ARBA" id="ARBA00022679"/>
    </source>
</evidence>
<dbReference type="Gene3D" id="3.40.50.2000">
    <property type="entry name" value="Glycogen Phosphorylase B"/>
    <property type="match status" value="2"/>
</dbReference>
<evidence type="ECO:0000313" key="8">
    <source>
        <dbReference type="EnsemblPlants" id="AES74873"/>
    </source>
</evidence>
<dbReference type="PANTHER" id="PTHR11926:SF1188">
    <property type="entry name" value="FAMILY PROTEIN, PUTATIVE-RELATED"/>
    <property type="match status" value="1"/>
</dbReference>
<dbReference type="eggNOG" id="KOG1192">
    <property type="taxonomic scope" value="Eukaryota"/>
</dbReference>
<dbReference type="FunFam" id="3.40.50.2000:FF:000027">
    <property type="entry name" value="Glycosyltransferase"/>
    <property type="match status" value="1"/>
</dbReference>
<dbReference type="Pfam" id="PF00201">
    <property type="entry name" value="UDPGT"/>
    <property type="match status" value="1"/>
</dbReference>
<keyword evidence="9" id="KW-1185">Reference proteome</keyword>
<dbReference type="KEGG" id="mtr:11427688"/>
<organism evidence="6 9">
    <name type="scientific">Medicago truncatula</name>
    <name type="common">Barrel medic</name>
    <name type="synonym">Medicago tribuloides</name>
    <dbReference type="NCBI Taxonomy" id="3880"/>
    <lineage>
        <taxon>Eukaryota</taxon>
        <taxon>Viridiplantae</taxon>
        <taxon>Streptophyta</taxon>
        <taxon>Embryophyta</taxon>
        <taxon>Tracheophyta</taxon>
        <taxon>Spermatophyta</taxon>
        <taxon>Magnoliopsida</taxon>
        <taxon>eudicotyledons</taxon>
        <taxon>Gunneridae</taxon>
        <taxon>Pentapetalae</taxon>
        <taxon>rosids</taxon>
        <taxon>fabids</taxon>
        <taxon>Fabales</taxon>
        <taxon>Fabaceae</taxon>
        <taxon>Papilionoideae</taxon>
        <taxon>50 kb inversion clade</taxon>
        <taxon>NPAAA clade</taxon>
        <taxon>Hologalegina</taxon>
        <taxon>IRL clade</taxon>
        <taxon>Trifolieae</taxon>
        <taxon>Medicago</taxon>
    </lineage>
</organism>
<dbReference type="PROSITE" id="PS00375">
    <property type="entry name" value="UDPGT"/>
    <property type="match status" value="1"/>
</dbReference>
<dbReference type="EC" id="2.4.1.-" evidence="5"/>
<gene>
    <name evidence="8" type="primary">11427688</name>
    <name evidence="6" type="ordered locus">MTR_6g014187</name>
    <name evidence="7" type="ORF">MtrunA17_Chr6g0454261</name>
</gene>
<dbReference type="OrthoDB" id="5835829at2759"/>
<evidence type="ECO:0000256" key="1">
    <source>
        <dbReference type="ARBA" id="ARBA00009995"/>
    </source>
</evidence>
<comment type="similarity">
    <text evidence="1 4">Belongs to the UDP-glycosyltransferase family.</text>
</comment>
<evidence type="ECO:0000256" key="2">
    <source>
        <dbReference type="ARBA" id="ARBA00022676"/>
    </source>
</evidence>
<dbReference type="PaxDb" id="3880-AES74873"/>
<dbReference type="GO" id="GO:0080043">
    <property type="term" value="F:quercetin 3-O-glucosyltransferase activity"/>
    <property type="evidence" value="ECO:0000318"/>
    <property type="project" value="GO_Central"/>
</dbReference>
<dbReference type="CDD" id="cd03784">
    <property type="entry name" value="GT1_Gtf-like"/>
    <property type="match status" value="1"/>
</dbReference>
<dbReference type="PANTHER" id="PTHR11926">
    <property type="entry name" value="GLUCOSYL/GLUCURONOSYL TRANSFERASES"/>
    <property type="match status" value="1"/>
</dbReference>
<dbReference type="EnsemblPlants" id="AES74873">
    <property type="protein sequence ID" value="AES74873"/>
    <property type="gene ID" value="MTR_6g014187"/>
</dbReference>
<reference evidence="6 9" key="1">
    <citation type="journal article" date="2011" name="Nature">
        <title>The Medicago genome provides insight into the evolution of rhizobial symbioses.</title>
        <authorList>
            <person name="Young N.D."/>
            <person name="Debelle F."/>
            <person name="Oldroyd G.E."/>
            <person name="Geurts R."/>
            <person name="Cannon S.B."/>
            <person name="Udvardi M.K."/>
            <person name="Benedito V.A."/>
            <person name="Mayer K.F."/>
            <person name="Gouzy J."/>
            <person name="Schoof H."/>
            <person name="Van de Peer Y."/>
            <person name="Proost S."/>
            <person name="Cook D.R."/>
            <person name="Meyers B.C."/>
            <person name="Spannagl M."/>
            <person name="Cheung F."/>
            <person name="De Mita S."/>
            <person name="Krishnakumar V."/>
            <person name="Gundlach H."/>
            <person name="Zhou S."/>
            <person name="Mudge J."/>
            <person name="Bharti A.K."/>
            <person name="Murray J.D."/>
            <person name="Naoumkina M.A."/>
            <person name="Rosen B."/>
            <person name="Silverstein K.A."/>
            <person name="Tang H."/>
            <person name="Rombauts S."/>
            <person name="Zhao P.X."/>
            <person name="Zhou P."/>
            <person name="Barbe V."/>
            <person name="Bardou P."/>
            <person name="Bechner M."/>
            <person name="Bellec A."/>
            <person name="Berger A."/>
            <person name="Berges H."/>
            <person name="Bidwell S."/>
            <person name="Bisseling T."/>
            <person name="Choisne N."/>
            <person name="Couloux A."/>
            <person name="Denny R."/>
            <person name="Deshpande S."/>
            <person name="Dai X."/>
            <person name="Doyle J.J."/>
            <person name="Dudez A.M."/>
            <person name="Farmer A.D."/>
            <person name="Fouteau S."/>
            <person name="Franken C."/>
            <person name="Gibelin C."/>
            <person name="Gish J."/>
            <person name="Goldstein S."/>
            <person name="Gonzalez A.J."/>
            <person name="Green P.J."/>
            <person name="Hallab A."/>
            <person name="Hartog M."/>
            <person name="Hua A."/>
            <person name="Humphray S.J."/>
            <person name="Jeong D.H."/>
            <person name="Jing Y."/>
            <person name="Jocker A."/>
            <person name="Kenton S.M."/>
            <person name="Kim D.J."/>
            <person name="Klee K."/>
            <person name="Lai H."/>
            <person name="Lang C."/>
            <person name="Lin S."/>
            <person name="Macmil S.L."/>
            <person name="Magdelenat G."/>
            <person name="Matthews L."/>
            <person name="McCorrison J."/>
            <person name="Monaghan E.L."/>
            <person name="Mun J.H."/>
            <person name="Najar F.Z."/>
            <person name="Nicholson C."/>
            <person name="Noirot C."/>
            <person name="O'Bleness M."/>
            <person name="Paule C.R."/>
            <person name="Poulain J."/>
            <person name="Prion F."/>
            <person name="Qin B."/>
            <person name="Qu C."/>
            <person name="Retzel E.F."/>
            <person name="Riddle C."/>
            <person name="Sallet E."/>
            <person name="Samain S."/>
            <person name="Samson N."/>
            <person name="Sanders I."/>
            <person name="Saurat O."/>
            <person name="Scarpelli C."/>
            <person name="Schiex T."/>
            <person name="Segurens B."/>
            <person name="Severin A.J."/>
            <person name="Sherrier D.J."/>
            <person name="Shi R."/>
            <person name="Sims S."/>
            <person name="Singer S.R."/>
            <person name="Sinharoy S."/>
            <person name="Sterck L."/>
            <person name="Viollet A."/>
            <person name="Wang B.B."/>
            <person name="Wang K."/>
            <person name="Wang M."/>
            <person name="Wang X."/>
            <person name="Warfsmann J."/>
            <person name="Weissenbach J."/>
            <person name="White D.D."/>
            <person name="White J.D."/>
            <person name="Wiley G.B."/>
            <person name="Wincker P."/>
            <person name="Xing Y."/>
            <person name="Yang L."/>
            <person name="Yao Z."/>
            <person name="Ying F."/>
            <person name="Zhai J."/>
            <person name="Zhou L."/>
            <person name="Zuber A."/>
            <person name="Denarie J."/>
            <person name="Dixon R.A."/>
            <person name="May G.D."/>
            <person name="Schwartz D.C."/>
            <person name="Rogers J."/>
            <person name="Quetier F."/>
            <person name="Town C.D."/>
            <person name="Roe B.A."/>
        </authorList>
    </citation>
    <scope>NUCLEOTIDE SEQUENCE [LARGE SCALE GENOMIC DNA]</scope>
    <source>
        <strain evidence="6">A17</strain>
        <strain evidence="8 9">cv. Jemalong A17</strain>
    </source>
</reference>
<dbReference type="CAZy" id="GT1">
    <property type="family name" value="Glycosyltransferase Family 1"/>
</dbReference>
<dbReference type="SUPFAM" id="SSF53756">
    <property type="entry name" value="UDP-Glycosyltransferase/glycogen phosphorylase"/>
    <property type="match status" value="1"/>
</dbReference>
<dbReference type="Gramene" id="rna34404">
    <property type="protein sequence ID" value="RHN50149.1"/>
    <property type="gene ID" value="gene34404"/>
</dbReference>
<reference evidence="8" key="3">
    <citation type="submission" date="2015-04" db="UniProtKB">
        <authorList>
            <consortium name="EnsemblPlants"/>
        </authorList>
    </citation>
    <scope>IDENTIFICATION</scope>
    <source>
        <strain evidence="8">cv. Jemalong A17</strain>
    </source>
</reference>
<dbReference type="GO" id="GO:0080044">
    <property type="term" value="F:quercetin 7-O-glucosyltransferase activity"/>
    <property type="evidence" value="ECO:0000318"/>
    <property type="project" value="GO_Central"/>
</dbReference>
<dbReference type="Proteomes" id="UP000002051">
    <property type="component" value="Chromosome 6"/>
</dbReference>
<evidence type="ECO:0000256" key="5">
    <source>
        <dbReference type="RuleBase" id="RU362057"/>
    </source>
</evidence>
<dbReference type="InterPro" id="IPR002213">
    <property type="entry name" value="UDP_glucos_trans"/>
</dbReference>
<dbReference type="AlphaFoldDB" id="G7KLW7"/>
<evidence type="ECO:0000313" key="9">
    <source>
        <dbReference type="Proteomes" id="UP000002051"/>
    </source>
</evidence>
<evidence type="ECO:0000313" key="7">
    <source>
        <dbReference type="EMBL" id="RHN50149.1"/>
    </source>
</evidence>
<dbReference type="FunFam" id="3.40.50.2000:FF:000065">
    <property type="entry name" value="Glycosyltransferase"/>
    <property type="match status" value="1"/>
</dbReference>
<dbReference type="Proteomes" id="UP000265566">
    <property type="component" value="Chromosome 6"/>
</dbReference>
<dbReference type="EMBL" id="CM001222">
    <property type="protein sequence ID" value="AES74873.1"/>
    <property type="molecule type" value="Genomic_DNA"/>
</dbReference>
<evidence type="ECO:0000313" key="6">
    <source>
        <dbReference type="EMBL" id="AES74873.1"/>
    </source>
</evidence>
<dbReference type="GO" id="GO:0005737">
    <property type="term" value="C:cytoplasm"/>
    <property type="evidence" value="ECO:0000318"/>
    <property type="project" value="GO_Central"/>
</dbReference>
<dbReference type="EMBL" id="PSQE01000006">
    <property type="protein sequence ID" value="RHN50149.1"/>
    <property type="molecule type" value="Genomic_DNA"/>
</dbReference>
<accession>G7KLW7</accession>
<keyword evidence="2 4" id="KW-0328">Glycosyltransferase</keyword>
<evidence type="ECO:0000256" key="4">
    <source>
        <dbReference type="RuleBase" id="RU003718"/>
    </source>
</evidence>
<reference evidence="7" key="4">
    <citation type="journal article" date="2018" name="Nat. Plants">
        <title>Whole-genome landscape of Medicago truncatula symbiotic genes.</title>
        <authorList>
            <person name="Pecrix Y."/>
            <person name="Gamas P."/>
            <person name="Carrere S."/>
        </authorList>
    </citation>
    <scope>NUCLEOTIDE SEQUENCE</scope>
    <source>
        <tissue evidence="7">Leaves</tissue>
    </source>
</reference>
<dbReference type="InterPro" id="IPR035595">
    <property type="entry name" value="UDP_glycos_trans_CS"/>
</dbReference>
<name>G7KLW7_MEDTR</name>
<reference evidence="6 9" key="2">
    <citation type="journal article" date="2014" name="BMC Genomics">
        <title>An improved genome release (version Mt4.0) for the model legume Medicago truncatula.</title>
        <authorList>
            <person name="Tang H."/>
            <person name="Krishnakumar V."/>
            <person name="Bidwell S."/>
            <person name="Rosen B."/>
            <person name="Chan A."/>
            <person name="Zhou S."/>
            <person name="Gentzbittel L."/>
            <person name="Childs K.L."/>
            <person name="Yandell M."/>
            <person name="Gundlach H."/>
            <person name="Mayer K.F."/>
            <person name="Schwartz D.C."/>
            <person name="Town C.D."/>
        </authorList>
    </citation>
    <scope>GENOME REANNOTATION</scope>
    <source>
        <strain evidence="6">A17</strain>
        <strain evidence="8 9">cv. Jemalong A17</strain>
    </source>
</reference>